<dbReference type="Proteomes" id="UP001383192">
    <property type="component" value="Unassembled WGS sequence"/>
</dbReference>
<feature type="coiled-coil region" evidence="1">
    <location>
        <begin position="28"/>
        <end position="58"/>
    </location>
</feature>
<evidence type="ECO:0000313" key="2">
    <source>
        <dbReference type="EMBL" id="KAK7043144.1"/>
    </source>
</evidence>
<protein>
    <recommendedName>
        <fullName evidence="4">F-box domain-containing protein</fullName>
    </recommendedName>
</protein>
<evidence type="ECO:0000256" key="1">
    <source>
        <dbReference type="SAM" id="Coils"/>
    </source>
</evidence>
<organism evidence="2 3">
    <name type="scientific">Paramarasmius palmivorus</name>
    <dbReference type="NCBI Taxonomy" id="297713"/>
    <lineage>
        <taxon>Eukaryota</taxon>
        <taxon>Fungi</taxon>
        <taxon>Dikarya</taxon>
        <taxon>Basidiomycota</taxon>
        <taxon>Agaricomycotina</taxon>
        <taxon>Agaricomycetes</taxon>
        <taxon>Agaricomycetidae</taxon>
        <taxon>Agaricales</taxon>
        <taxon>Marasmiineae</taxon>
        <taxon>Marasmiaceae</taxon>
        <taxon>Paramarasmius</taxon>
    </lineage>
</organism>
<evidence type="ECO:0008006" key="4">
    <source>
        <dbReference type="Google" id="ProtNLM"/>
    </source>
</evidence>
<keyword evidence="3" id="KW-1185">Reference proteome</keyword>
<dbReference type="Gene3D" id="3.80.10.10">
    <property type="entry name" value="Ribonuclease Inhibitor"/>
    <property type="match status" value="1"/>
</dbReference>
<keyword evidence="1" id="KW-0175">Coiled coil</keyword>
<accession>A0AAW0CX07</accession>
<reference evidence="2 3" key="1">
    <citation type="submission" date="2024-01" db="EMBL/GenBank/DDBJ databases">
        <title>A draft genome for a cacao thread blight-causing isolate of Paramarasmius palmivorus.</title>
        <authorList>
            <person name="Baruah I.K."/>
            <person name="Bukari Y."/>
            <person name="Amoako-Attah I."/>
            <person name="Meinhardt L.W."/>
            <person name="Bailey B.A."/>
            <person name="Cohen S.P."/>
        </authorList>
    </citation>
    <scope>NUCLEOTIDE SEQUENCE [LARGE SCALE GENOMIC DNA]</scope>
    <source>
        <strain evidence="2 3">GH-12</strain>
    </source>
</reference>
<dbReference type="AlphaFoldDB" id="A0AAW0CX07"/>
<sequence>MLESPFCNSFGTNYAPSPPEIAKIRSLLDAPEKQLRALDEEIARLQAQRDELKDFIDNHHALLSPIRRVHTDILREIFVRCLPEDHLPCPNLREAPLLLTRICQRWREVVISTPELWNRIHISLSFPQSPQGLPSLRPLMEKKAQGLEVWLGRSGTMPLTVSFCAVIPSMGSQVGHIWHSAALQGAECLVELKALYVDFAQHLLRYSSRWKSITLKVANCIRELFGRHPFERLGILTEIKISRPREERDATTAHPLATLFKQSPSLRVLHLDEGYFNLPISWQNLTELSLSQPSRRELMFSLTSTPITPSEFLRMLSLSCMSLRRCAANITLTTAVIHDTSLPIVLPYLHTLKLSFAMPLMPIGHPHADATPSQLAFIFDALVAPALTHLYINAAGSTVHPFVNFLERSGCVLKSFEPLLYLPVDGLVELLRAMPYLSDLYLSRTVVRQVDDEQESFADFVSKWLTPSPDTPLLPQLENVSFTFCTPSDAESLLAFAEARCASYDGPCRRLGKMTVSFVHFLTDEEVPLRLQRLRDRGLIVHWSSPQDMRGTLIQSDALLWDGRASGRTDRSSEHIY</sequence>
<gene>
    <name evidence="2" type="ORF">VNI00_008498</name>
</gene>
<evidence type="ECO:0000313" key="3">
    <source>
        <dbReference type="Proteomes" id="UP001383192"/>
    </source>
</evidence>
<dbReference type="InterPro" id="IPR032675">
    <property type="entry name" value="LRR_dom_sf"/>
</dbReference>
<comment type="caution">
    <text evidence="2">The sequence shown here is derived from an EMBL/GenBank/DDBJ whole genome shotgun (WGS) entry which is preliminary data.</text>
</comment>
<name>A0AAW0CX07_9AGAR</name>
<proteinExistence type="predicted"/>
<dbReference type="EMBL" id="JAYKXP010000029">
    <property type="protein sequence ID" value="KAK7043144.1"/>
    <property type="molecule type" value="Genomic_DNA"/>
</dbReference>
<dbReference type="SUPFAM" id="SSF52047">
    <property type="entry name" value="RNI-like"/>
    <property type="match status" value="1"/>
</dbReference>